<reference evidence="2 3" key="1">
    <citation type="journal article" date="2023" name="Plants (Basel)">
        <title>Bridging the Gap: Combining Genomics and Transcriptomics Approaches to Understand Stylosanthes scabra, an Orphan Legume from the Brazilian Caatinga.</title>
        <authorList>
            <person name="Ferreira-Neto J.R.C."/>
            <person name="da Silva M.D."/>
            <person name="Binneck E."/>
            <person name="de Melo N.F."/>
            <person name="da Silva R.H."/>
            <person name="de Melo A.L.T.M."/>
            <person name="Pandolfi V."/>
            <person name="Bustamante F.O."/>
            <person name="Brasileiro-Vidal A.C."/>
            <person name="Benko-Iseppon A.M."/>
        </authorList>
    </citation>
    <scope>NUCLEOTIDE SEQUENCE [LARGE SCALE GENOMIC DNA]</scope>
    <source>
        <tissue evidence="2">Leaves</tissue>
    </source>
</reference>
<gene>
    <name evidence="2" type="ORF">PIB30_040616</name>
</gene>
<sequence length="246" mass="27612">MSGRGRGNRRVIPSSPASDGEQPEKVNDFADIAPAIYESTTTMRESNAARERERHHNGNGEDSTAGDAQYWWKGVQRLLGRDSDAITWDEFHQEFYKKCVKVTPLVLRIGNRSANVWTTGVKGWQLRRMLGPICHRRTLAAILLHKDEEEEEEDPEEEEEDEEDPEEEVPASTSLPMEIDATEDYLQFIKELGRHPPIHSGHAVVLDSPEDLSDQRSDSHGASSYDLSGVWPSPSSHPSLYSASSC</sequence>
<evidence type="ECO:0000313" key="2">
    <source>
        <dbReference type="EMBL" id="MED6134835.1"/>
    </source>
</evidence>
<feature type="compositionally biased region" description="Acidic residues" evidence="1">
    <location>
        <begin position="148"/>
        <end position="169"/>
    </location>
</feature>
<organism evidence="2 3">
    <name type="scientific">Stylosanthes scabra</name>
    <dbReference type="NCBI Taxonomy" id="79078"/>
    <lineage>
        <taxon>Eukaryota</taxon>
        <taxon>Viridiplantae</taxon>
        <taxon>Streptophyta</taxon>
        <taxon>Embryophyta</taxon>
        <taxon>Tracheophyta</taxon>
        <taxon>Spermatophyta</taxon>
        <taxon>Magnoliopsida</taxon>
        <taxon>eudicotyledons</taxon>
        <taxon>Gunneridae</taxon>
        <taxon>Pentapetalae</taxon>
        <taxon>rosids</taxon>
        <taxon>fabids</taxon>
        <taxon>Fabales</taxon>
        <taxon>Fabaceae</taxon>
        <taxon>Papilionoideae</taxon>
        <taxon>50 kb inversion clade</taxon>
        <taxon>dalbergioids sensu lato</taxon>
        <taxon>Dalbergieae</taxon>
        <taxon>Pterocarpus clade</taxon>
        <taxon>Stylosanthes</taxon>
    </lineage>
</organism>
<feature type="compositionally biased region" description="Low complexity" evidence="1">
    <location>
        <begin position="232"/>
        <end position="246"/>
    </location>
</feature>
<proteinExistence type="predicted"/>
<dbReference type="EMBL" id="JASCZI010060635">
    <property type="protein sequence ID" value="MED6134835.1"/>
    <property type="molecule type" value="Genomic_DNA"/>
</dbReference>
<evidence type="ECO:0000256" key="1">
    <source>
        <dbReference type="SAM" id="MobiDB-lite"/>
    </source>
</evidence>
<evidence type="ECO:0000313" key="3">
    <source>
        <dbReference type="Proteomes" id="UP001341840"/>
    </source>
</evidence>
<dbReference type="Proteomes" id="UP001341840">
    <property type="component" value="Unassembled WGS sequence"/>
</dbReference>
<feature type="region of interest" description="Disordered" evidence="1">
    <location>
        <begin position="199"/>
        <end position="246"/>
    </location>
</feature>
<accession>A0ABU6SEZ4</accession>
<protein>
    <submittedName>
        <fullName evidence="2">Uncharacterized protein</fullName>
    </submittedName>
</protein>
<comment type="caution">
    <text evidence="2">The sequence shown here is derived from an EMBL/GenBank/DDBJ whole genome shotgun (WGS) entry which is preliminary data.</text>
</comment>
<feature type="region of interest" description="Disordered" evidence="1">
    <location>
        <begin position="1"/>
        <end position="66"/>
    </location>
</feature>
<feature type="region of interest" description="Disordered" evidence="1">
    <location>
        <begin position="144"/>
        <end position="179"/>
    </location>
</feature>
<name>A0ABU6SEZ4_9FABA</name>
<feature type="compositionally biased region" description="Basic and acidic residues" evidence="1">
    <location>
        <begin position="47"/>
        <end position="59"/>
    </location>
</feature>
<keyword evidence="3" id="KW-1185">Reference proteome</keyword>